<reference evidence="2" key="1">
    <citation type="submission" date="2022-03" db="EMBL/GenBank/DDBJ databases">
        <authorList>
            <person name="Sayadi A."/>
        </authorList>
    </citation>
    <scope>NUCLEOTIDE SEQUENCE</scope>
</reference>
<evidence type="ECO:0000256" key="1">
    <source>
        <dbReference type="SAM" id="SignalP"/>
    </source>
</evidence>
<accession>A0A9P0K3T4</accession>
<protein>
    <submittedName>
        <fullName evidence="2">Uncharacterized protein</fullName>
    </submittedName>
</protein>
<feature type="signal peptide" evidence="1">
    <location>
        <begin position="1"/>
        <end position="16"/>
    </location>
</feature>
<feature type="chain" id="PRO_5040215322" evidence="1">
    <location>
        <begin position="17"/>
        <end position="160"/>
    </location>
</feature>
<evidence type="ECO:0000313" key="3">
    <source>
        <dbReference type="Proteomes" id="UP001152888"/>
    </source>
</evidence>
<organism evidence="2 3">
    <name type="scientific">Acanthoscelides obtectus</name>
    <name type="common">Bean weevil</name>
    <name type="synonym">Bruchus obtectus</name>
    <dbReference type="NCBI Taxonomy" id="200917"/>
    <lineage>
        <taxon>Eukaryota</taxon>
        <taxon>Metazoa</taxon>
        <taxon>Ecdysozoa</taxon>
        <taxon>Arthropoda</taxon>
        <taxon>Hexapoda</taxon>
        <taxon>Insecta</taxon>
        <taxon>Pterygota</taxon>
        <taxon>Neoptera</taxon>
        <taxon>Endopterygota</taxon>
        <taxon>Coleoptera</taxon>
        <taxon>Polyphaga</taxon>
        <taxon>Cucujiformia</taxon>
        <taxon>Chrysomeloidea</taxon>
        <taxon>Chrysomelidae</taxon>
        <taxon>Bruchinae</taxon>
        <taxon>Bruchini</taxon>
        <taxon>Acanthoscelides</taxon>
    </lineage>
</organism>
<proteinExistence type="predicted"/>
<comment type="caution">
    <text evidence="2">The sequence shown here is derived from an EMBL/GenBank/DDBJ whole genome shotgun (WGS) entry which is preliminary data.</text>
</comment>
<keyword evidence="1" id="KW-0732">Signal</keyword>
<keyword evidence="3" id="KW-1185">Reference proteome</keyword>
<evidence type="ECO:0000313" key="2">
    <source>
        <dbReference type="EMBL" id="CAH1966869.1"/>
    </source>
</evidence>
<gene>
    <name evidence="2" type="ORF">ACAOBT_LOCUS7079</name>
</gene>
<dbReference type="Proteomes" id="UP001152888">
    <property type="component" value="Unassembled WGS sequence"/>
</dbReference>
<dbReference type="AlphaFoldDB" id="A0A9P0K3T4"/>
<dbReference type="OrthoDB" id="6767591at2759"/>
<sequence>MTHLLLKIQQELLILSLELLASVRENVYEILELTDHHQIVLVKMKTKLNTWKVMTVQVMIIFSMMEMNSPLKKIKKVDKSTGKYAVVQFEQSYFPGQITNVSRVGATVNVMESAGKQSKWPLKKDEIFYRNDEIVMGINVPMQRGKRALFDVPELKDILE</sequence>
<dbReference type="EMBL" id="CAKOFQ010006738">
    <property type="protein sequence ID" value="CAH1966869.1"/>
    <property type="molecule type" value="Genomic_DNA"/>
</dbReference>
<name>A0A9P0K3T4_ACAOB</name>